<dbReference type="Proteomes" id="UP000316747">
    <property type="component" value="Unassembled WGS sequence"/>
</dbReference>
<dbReference type="OrthoDB" id="4861843at2"/>
<keyword evidence="1" id="KW-1133">Transmembrane helix</keyword>
<keyword evidence="3" id="KW-1185">Reference proteome</keyword>
<protein>
    <submittedName>
        <fullName evidence="2">Uncharacterized protein</fullName>
    </submittedName>
</protein>
<dbReference type="RefSeq" id="WP_141846102.1">
    <property type="nucleotide sequence ID" value="NZ_VFPM01000003.1"/>
</dbReference>
<feature type="transmembrane region" description="Helical" evidence="1">
    <location>
        <begin position="25"/>
        <end position="44"/>
    </location>
</feature>
<organism evidence="2 3">
    <name type="scientific">Humibacillus xanthopallidus</name>
    <dbReference type="NCBI Taxonomy" id="412689"/>
    <lineage>
        <taxon>Bacteria</taxon>
        <taxon>Bacillati</taxon>
        <taxon>Actinomycetota</taxon>
        <taxon>Actinomycetes</taxon>
        <taxon>Micrococcales</taxon>
        <taxon>Intrasporangiaceae</taxon>
        <taxon>Humibacillus</taxon>
    </lineage>
</organism>
<dbReference type="AlphaFoldDB" id="A0A543HJR2"/>
<comment type="caution">
    <text evidence="2">The sequence shown here is derived from an EMBL/GenBank/DDBJ whole genome shotgun (WGS) entry which is preliminary data.</text>
</comment>
<feature type="transmembrane region" description="Helical" evidence="1">
    <location>
        <begin position="127"/>
        <end position="146"/>
    </location>
</feature>
<feature type="transmembrane region" description="Helical" evidence="1">
    <location>
        <begin position="102"/>
        <end position="121"/>
    </location>
</feature>
<accession>A0A543HJR2</accession>
<sequence length="175" mass="18271">MSESPVPSPSPFGSPTQAALRPVQMVSAMVGMGALMLSAVRIIVEPAAPMPSALAIAIVLVALVGSALLIRRIGYSVPALPHGLPRENAEATSLRFFTSTTILRTALAEAPVLVAFAVSFAFTPHSWLTLLIALPGGLALFWIHAWPSPRTAAAVEEGLEADGAESYLSEALGFR</sequence>
<proteinExistence type="predicted"/>
<keyword evidence="1" id="KW-0472">Membrane</keyword>
<name>A0A543HJR2_9MICO</name>
<reference evidence="2 3" key="1">
    <citation type="submission" date="2019-06" db="EMBL/GenBank/DDBJ databases">
        <title>Genome sequencing of plant associated microbes to promote plant fitness in Sorghum bicolor and Oryza sativa.</title>
        <authorList>
            <person name="Coleman-Derr D."/>
        </authorList>
    </citation>
    <scope>NUCLEOTIDE SEQUENCE [LARGE SCALE GENOMIC DNA]</scope>
    <source>
        <strain evidence="2 3">KV-663</strain>
    </source>
</reference>
<evidence type="ECO:0000313" key="2">
    <source>
        <dbReference type="EMBL" id="TQM58576.1"/>
    </source>
</evidence>
<evidence type="ECO:0000313" key="3">
    <source>
        <dbReference type="Proteomes" id="UP000316747"/>
    </source>
</evidence>
<gene>
    <name evidence="2" type="ORF">FBY41_3945</name>
</gene>
<feature type="transmembrane region" description="Helical" evidence="1">
    <location>
        <begin position="50"/>
        <end position="70"/>
    </location>
</feature>
<keyword evidence="1" id="KW-0812">Transmembrane</keyword>
<evidence type="ECO:0000256" key="1">
    <source>
        <dbReference type="SAM" id="Phobius"/>
    </source>
</evidence>
<dbReference type="EMBL" id="VFPM01000003">
    <property type="protein sequence ID" value="TQM58576.1"/>
    <property type="molecule type" value="Genomic_DNA"/>
</dbReference>